<protein>
    <submittedName>
        <fullName evidence="2">Uncharacterized protein</fullName>
    </submittedName>
</protein>
<feature type="region of interest" description="Disordered" evidence="1">
    <location>
        <begin position="138"/>
        <end position="171"/>
    </location>
</feature>
<keyword evidence="3" id="KW-1185">Reference proteome</keyword>
<reference evidence="2" key="1">
    <citation type="submission" date="2023-03" db="EMBL/GenBank/DDBJ databases">
        <title>Massive genome expansion in bonnet fungi (Mycena s.s.) driven by repeated elements and novel gene families across ecological guilds.</title>
        <authorList>
            <consortium name="Lawrence Berkeley National Laboratory"/>
            <person name="Harder C.B."/>
            <person name="Miyauchi S."/>
            <person name="Viragh M."/>
            <person name="Kuo A."/>
            <person name="Thoen E."/>
            <person name="Andreopoulos B."/>
            <person name="Lu D."/>
            <person name="Skrede I."/>
            <person name="Drula E."/>
            <person name="Henrissat B."/>
            <person name="Morin E."/>
            <person name="Kohler A."/>
            <person name="Barry K."/>
            <person name="LaButti K."/>
            <person name="Morin E."/>
            <person name="Salamov A."/>
            <person name="Lipzen A."/>
            <person name="Mereny Z."/>
            <person name="Hegedus B."/>
            <person name="Baldrian P."/>
            <person name="Stursova M."/>
            <person name="Weitz H."/>
            <person name="Taylor A."/>
            <person name="Grigoriev I.V."/>
            <person name="Nagy L.G."/>
            <person name="Martin F."/>
            <person name="Kauserud H."/>
        </authorList>
    </citation>
    <scope>NUCLEOTIDE SEQUENCE</scope>
    <source>
        <strain evidence="2">CBHHK182m</strain>
    </source>
</reference>
<sequence>MSSPLVVPGPSLWRRSNLTHPEATGTSCGVGQFPIRCSISSHVEGGTIPPFAHRIPASEWERERIGTGTTFFVVQFSRDKACRAHLEGGDTVWNVPPWCNTLGIRDMSASSLMRRYAKGPVPKVPSLFLLQTARDTTNAPGVASTHRHSGPGDAGSLLRHATTPVPAPRAPRERQARLPLVGPFIAAGACPRTFHLRRSSFALPLPVD</sequence>
<dbReference type="AlphaFoldDB" id="A0AAD7NAT9"/>
<evidence type="ECO:0000313" key="2">
    <source>
        <dbReference type="EMBL" id="KAJ7752935.1"/>
    </source>
</evidence>
<dbReference type="EMBL" id="JARKIB010000057">
    <property type="protein sequence ID" value="KAJ7752935.1"/>
    <property type="molecule type" value="Genomic_DNA"/>
</dbReference>
<name>A0AAD7NAT9_9AGAR</name>
<proteinExistence type="predicted"/>
<evidence type="ECO:0000256" key="1">
    <source>
        <dbReference type="SAM" id="MobiDB-lite"/>
    </source>
</evidence>
<dbReference type="Proteomes" id="UP001215598">
    <property type="component" value="Unassembled WGS sequence"/>
</dbReference>
<comment type="caution">
    <text evidence="2">The sequence shown here is derived from an EMBL/GenBank/DDBJ whole genome shotgun (WGS) entry which is preliminary data.</text>
</comment>
<organism evidence="2 3">
    <name type="scientific">Mycena metata</name>
    <dbReference type="NCBI Taxonomy" id="1033252"/>
    <lineage>
        <taxon>Eukaryota</taxon>
        <taxon>Fungi</taxon>
        <taxon>Dikarya</taxon>
        <taxon>Basidiomycota</taxon>
        <taxon>Agaricomycotina</taxon>
        <taxon>Agaricomycetes</taxon>
        <taxon>Agaricomycetidae</taxon>
        <taxon>Agaricales</taxon>
        <taxon>Marasmiineae</taxon>
        <taxon>Mycenaceae</taxon>
        <taxon>Mycena</taxon>
    </lineage>
</organism>
<gene>
    <name evidence="2" type="ORF">B0H16DRAFT_782066</name>
</gene>
<evidence type="ECO:0000313" key="3">
    <source>
        <dbReference type="Proteomes" id="UP001215598"/>
    </source>
</evidence>
<accession>A0AAD7NAT9</accession>